<gene>
    <name evidence="2" type="ORF">E2C01_008792</name>
</gene>
<evidence type="ECO:0008006" key="4">
    <source>
        <dbReference type="Google" id="ProtNLM"/>
    </source>
</evidence>
<name>A0A5B7D1R6_PORTR</name>
<feature type="signal peptide" evidence="1">
    <location>
        <begin position="1"/>
        <end position="39"/>
    </location>
</feature>
<dbReference type="OrthoDB" id="5835829at2759"/>
<comment type="caution">
    <text evidence="2">The sequence shown here is derived from an EMBL/GenBank/DDBJ whole genome shotgun (WGS) entry which is preliminary data.</text>
</comment>
<dbReference type="SUPFAM" id="SSF53756">
    <property type="entry name" value="UDP-Glycosyltransferase/glycogen phosphorylase"/>
    <property type="match status" value="1"/>
</dbReference>
<sequence>MDKKAHWVASSLKVHKRYPEMKMVTLWVLALCLAGSAAGSLSPPDRSYKILVLIPAATTSHRNVFVPLVEALGDRGHKILMLTSLPPIFKHPNVTEIHLEGPVPDVNLFKEAKYFGGLFAWGARLPKIARDLYQIPSIGYPFLHEVPFITVSTPGMDHRLSAVLGNVLNPSYAPHFLGSFPFPLSLWQRVQNAFMHISLAIMWRNWAVVPLIQKEVKRWNYDSNISLTALQLSGHTY</sequence>
<accession>A0A5B7D1R6</accession>
<evidence type="ECO:0000313" key="3">
    <source>
        <dbReference type="Proteomes" id="UP000324222"/>
    </source>
</evidence>
<dbReference type="Proteomes" id="UP000324222">
    <property type="component" value="Unassembled WGS sequence"/>
</dbReference>
<feature type="chain" id="PRO_5022819622" description="Ecdysteroid UDP-glucosyltransferase" evidence="1">
    <location>
        <begin position="40"/>
        <end position="237"/>
    </location>
</feature>
<evidence type="ECO:0000313" key="2">
    <source>
        <dbReference type="EMBL" id="MPC15987.1"/>
    </source>
</evidence>
<dbReference type="EMBL" id="VSRR010000468">
    <property type="protein sequence ID" value="MPC15987.1"/>
    <property type="molecule type" value="Genomic_DNA"/>
</dbReference>
<reference evidence="2 3" key="1">
    <citation type="submission" date="2019-05" db="EMBL/GenBank/DDBJ databases">
        <title>Another draft genome of Portunus trituberculatus and its Hox gene families provides insights of decapod evolution.</title>
        <authorList>
            <person name="Jeong J.-H."/>
            <person name="Song I."/>
            <person name="Kim S."/>
            <person name="Choi T."/>
            <person name="Kim D."/>
            <person name="Ryu S."/>
            <person name="Kim W."/>
        </authorList>
    </citation>
    <scope>NUCLEOTIDE SEQUENCE [LARGE SCALE GENOMIC DNA]</scope>
    <source>
        <tissue evidence="2">Muscle</tissue>
    </source>
</reference>
<evidence type="ECO:0000256" key="1">
    <source>
        <dbReference type="SAM" id="SignalP"/>
    </source>
</evidence>
<keyword evidence="1" id="KW-0732">Signal</keyword>
<proteinExistence type="predicted"/>
<keyword evidence="3" id="KW-1185">Reference proteome</keyword>
<protein>
    <recommendedName>
        <fullName evidence="4">Ecdysteroid UDP-glucosyltransferase</fullName>
    </recommendedName>
</protein>
<organism evidence="2 3">
    <name type="scientific">Portunus trituberculatus</name>
    <name type="common">Swimming crab</name>
    <name type="synonym">Neptunus trituberculatus</name>
    <dbReference type="NCBI Taxonomy" id="210409"/>
    <lineage>
        <taxon>Eukaryota</taxon>
        <taxon>Metazoa</taxon>
        <taxon>Ecdysozoa</taxon>
        <taxon>Arthropoda</taxon>
        <taxon>Crustacea</taxon>
        <taxon>Multicrustacea</taxon>
        <taxon>Malacostraca</taxon>
        <taxon>Eumalacostraca</taxon>
        <taxon>Eucarida</taxon>
        <taxon>Decapoda</taxon>
        <taxon>Pleocyemata</taxon>
        <taxon>Brachyura</taxon>
        <taxon>Eubrachyura</taxon>
        <taxon>Portunoidea</taxon>
        <taxon>Portunidae</taxon>
        <taxon>Portuninae</taxon>
        <taxon>Portunus</taxon>
    </lineage>
</organism>
<dbReference type="AlphaFoldDB" id="A0A5B7D1R6"/>